<dbReference type="InterPro" id="IPR002525">
    <property type="entry name" value="Transp_IS110-like_N"/>
</dbReference>
<keyword evidence="3" id="KW-1185">Reference proteome</keyword>
<name>A0A7W3RI39_PRIAR</name>
<dbReference type="GO" id="GO:0004803">
    <property type="term" value="F:transposase activity"/>
    <property type="evidence" value="ECO:0007669"/>
    <property type="project" value="InterPro"/>
</dbReference>
<comment type="caution">
    <text evidence="2">The sequence shown here is derived from an EMBL/GenBank/DDBJ whole genome shotgun (WGS) entry which is preliminary data.</text>
</comment>
<dbReference type="AlphaFoldDB" id="A0A7W3RI39"/>
<dbReference type="Proteomes" id="UP000543174">
    <property type="component" value="Unassembled WGS sequence"/>
</dbReference>
<proteinExistence type="predicted"/>
<organism evidence="2 3">
    <name type="scientific">Priestia aryabhattai</name>
    <name type="common">Bacillus aryabhattai</name>
    <dbReference type="NCBI Taxonomy" id="412384"/>
    <lineage>
        <taxon>Bacteria</taxon>
        <taxon>Bacillati</taxon>
        <taxon>Bacillota</taxon>
        <taxon>Bacilli</taxon>
        <taxon>Bacillales</taxon>
        <taxon>Bacillaceae</taxon>
        <taxon>Priestia</taxon>
    </lineage>
</organism>
<feature type="domain" description="Transposase IS110-like N-terminal" evidence="1">
    <location>
        <begin position="19"/>
        <end position="72"/>
    </location>
</feature>
<dbReference type="GO" id="GO:0006313">
    <property type="term" value="P:DNA transposition"/>
    <property type="evidence" value="ECO:0007669"/>
    <property type="project" value="InterPro"/>
</dbReference>
<evidence type="ECO:0000259" key="1">
    <source>
        <dbReference type="Pfam" id="PF01548"/>
    </source>
</evidence>
<dbReference type="Pfam" id="PF01548">
    <property type="entry name" value="DEDD_Tnp_IS110"/>
    <property type="match status" value="1"/>
</dbReference>
<evidence type="ECO:0000313" key="2">
    <source>
        <dbReference type="EMBL" id="MBA9042904.1"/>
    </source>
</evidence>
<accession>A0A7W3RI39</accession>
<evidence type="ECO:0000313" key="3">
    <source>
        <dbReference type="Proteomes" id="UP000543174"/>
    </source>
</evidence>
<protein>
    <submittedName>
        <fullName evidence="2">Transposase</fullName>
    </submittedName>
</protein>
<reference evidence="2" key="1">
    <citation type="submission" date="2020-08" db="EMBL/GenBank/DDBJ databases">
        <title>Functional genomics of gut bacteria from endangered species of beetles.</title>
        <authorList>
            <person name="Carlos-Shanley C."/>
        </authorList>
    </citation>
    <scope>NUCLEOTIDE SEQUENCE [LARGE SCALE GENOMIC DNA]</scope>
    <source>
        <strain evidence="2">S00060</strain>
    </source>
</reference>
<gene>
    <name evidence="2" type="ORF">HNP21_006082</name>
</gene>
<dbReference type="EMBL" id="JACJHT010000020">
    <property type="protein sequence ID" value="MBA9042904.1"/>
    <property type="molecule type" value="Genomic_DNA"/>
</dbReference>
<dbReference type="GO" id="GO:0003677">
    <property type="term" value="F:DNA binding"/>
    <property type="evidence" value="ECO:0007669"/>
    <property type="project" value="InterPro"/>
</dbReference>
<sequence>MNCTQNEKLNQVTPHTLIVGVDIAKFKHVARAQDDRGKILGKALTFTNTKEGFDAFFAWLEEMQHKHEKADVLVGM</sequence>